<dbReference type="AlphaFoldDB" id="A0A8S9H017"/>
<gene>
    <name evidence="3" type="ORF">F2Q68_00034117</name>
    <name evidence="2" type="ORF">F2Q70_00029674</name>
</gene>
<evidence type="ECO:0000313" key="3">
    <source>
        <dbReference type="EMBL" id="KAF2551159.1"/>
    </source>
</evidence>
<dbReference type="Proteomes" id="UP000712281">
    <property type="component" value="Unassembled WGS sequence"/>
</dbReference>
<evidence type="ECO:0000313" key="4">
    <source>
        <dbReference type="Proteomes" id="UP000712281"/>
    </source>
</evidence>
<reference evidence="3" key="1">
    <citation type="submission" date="2019-12" db="EMBL/GenBank/DDBJ databases">
        <title>Genome sequencing and annotation of Brassica cretica.</title>
        <authorList>
            <person name="Studholme D.J."/>
            <person name="Sarris P.F."/>
        </authorList>
    </citation>
    <scope>NUCLEOTIDE SEQUENCE</scope>
    <source>
        <strain evidence="3">PFS-001/15</strain>
        <strain evidence="2">PFS-102/07</strain>
        <tissue evidence="3">Leaf</tissue>
    </source>
</reference>
<feature type="region of interest" description="Disordered" evidence="1">
    <location>
        <begin position="65"/>
        <end position="86"/>
    </location>
</feature>
<proteinExistence type="predicted"/>
<dbReference type="EMBL" id="QGKW02001988">
    <property type="protein sequence ID" value="KAF2551159.1"/>
    <property type="molecule type" value="Genomic_DNA"/>
</dbReference>
<name>A0A8S9H017_BRACR</name>
<evidence type="ECO:0000256" key="1">
    <source>
        <dbReference type="SAM" id="MobiDB-lite"/>
    </source>
</evidence>
<evidence type="ECO:0000313" key="2">
    <source>
        <dbReference type="EMBL" id="KAF2534395.1"/>
    </source>
</evidence>
<comment type="caution">
    <text evidence="3">The sequence shown here is derived from an EMBL/GenBank/DDBJ whole genome shotgun (WGS) entry which is preliminary data.</text>
</comment>
<dbReference type="EMBL" id="QGKY02002305">
    <property type="protein sequence ID" value="KAF2534395.1"/>
    <property type="molecule type" value="Genomic_DNA"/>
</dbReference>
<organism evidence="3 4">
    <name type="scientific">Brassica cretica</name>
    <name type="common">Mustard</name>
    <dbReference type="NCBI Taxonomy" id="69181"/>
    <lineage>
        <taxon>Eukaryota</taxon>
        <taxon>Viridiplantae</taxon>
        <taxon>Streptophyta</taxon>
        <taxon>Embryophyta</taxon>
        <taxon>Tracheophyta</taxon>
        <taxon>Spermatophyta</taxon>
        <taxon>Magnoliopsida</taxon>
        <taxon>eudicotyledons</taxon>
        <taxon>Gunneridae</taxon>
        <taxon>Pentapetalae</taxon>
        <taxon>rosids</taxon>
        <taxon>malvids</taxon>
        <taxon>Brassicales</taxon>
        <taxon>Brassicaceae</taxon>
        <taxon>Brassiceae</taxon>
        <taxon>Brassica</taxon>
    </lineage>
</organism>
<protein>
    <submittedName>
        <fullName evidence="3">Uncharacterized protein</fullName>
    </submittedName>
</protein>
<sequence>MKFQRLSMDVGVVPDLEITQGSKGSLGTRGLRLGSERWALNPEVSGPGGSPLDPEIAFGTRRWRGDPEVEGEPEGSPLDPGIMTGAWRRYENPEILH</sequence>
<accession>A0A8S9H017</accession>